<evidence type="ECO:0000313" key="3">
    <source>
        <dbReference type="Proteomes" id="UP001193389"/>
    </source>
</evidence>
<protein>
    <recommendedName>
        <fullName evidence="4">Lipoprotein</fullName>
    </recommendedName>
</protein>
<dbReference type="KEGG" id="anf:AQPE_1359"/>
<feature type="chain" id="PRO_5024454182" description="Lipoprotein" evidence="1">
    <location>
        <begin position="18"/>
        <end position="177"/>
    </location>
</feature>
<sequence length="177" mass="20049">MKKEISFIFLALLSVLAACSKEDFNYQSEFEKSFQKWENFKSDSGNSYTYVVYNSSWVGASWQTQITVSNGVVTERSFKMISAQGLDEIPLADREWTENGSELNSHTTGAALLTLDQIYEKARIDWLVKRKNTITYFEAQNNGLLSSCGYVEDGCQDDCFVGVRISSIKAIAFCYTR</sequence>
<accession>A0A5K7S6S6</accession>
<name>A0A5K7S6S6_9BACT</name>
<keyword evidence="1" id="KW-0732">Signal</keyword>
<keyword evidence="3" id="KW-1185">Reference proteome</keyword>
<evidence type="ECO:0000256" key="1">
    <source>
        <dbReference type="SAM" id="SignalP"/>
    </source>
</evidence>
<evidence type="ECO:0000313" key="2">
    <source>
        <dbReference type="EMBL" id="BBE17210.1"/>
    </source>
</evidence>
<feature type="signal peptide" evidence="1">
    <location>
        <begin position="1"/>
        <end position="17"/>
    </location>
</feature>
<dbReference type="Proteomes" id="UP001193389">
    <property type="component" value="Chromosome"/>
</dbReference>
<proteinExistence type="predicted"/>
<dbReference type="AlphaFoldDB" id="A0A5K7S6S6"/>
<dbReference type="RefSeq" id="WP_318350226.1">
    <property type="nucleotide sequence ID" value="NZ_AP018694.1"/>
</dbReference>
<organism evidence="2 3">
    <name type="scientific">Aquipluma nitroreducens</name>
    <dbReference type="NCBI Taxonomy" id="2010828"/>
    <lineage>
        <taxon>Bacteria</taxon>
        <taxon>Pseudomonadati</taxon>
        <taxon>Bacteroidota</taxon>
        <taxon>Bacteroidia</taxon>
        <taxon>Marinilabiliales</taxon>
        <taxon>Prolixibacteraceae</taxon>
        <taxon>Aquipluma</taxon>
    </lineage>
</organism>
<reference evidence="2" key="1">
    <citation type="journal article" date="2020" name="Int. J. Syst. Evol. Microbiol.">
        <title>Aquipluma nitroreducens gen. nov. sp. nov., a novel facultatively anaerobic bacterium isolated from a freshwater lake.</title>
        <authorList>
            <person name="Watanabe M."/>
            <person name="Kojima H."/>
            <person name="Fukui M."/>
        </authorList>
    </citation>
    <scope>NUCLEOTIDE SEQUENCE</scope>
    <source>
        <strain evidence="2">MeG22</strain>
    </source>
</reference>
<gene>
    <name evidence="2" type="ORF">AQPE_1359</name>
</gene>
<dbReference type="EMBL" id="AP018694">
    <property type="protein sequence ID" value="BBE17210.1"/>
    <property type="molecule type" value="Genomic_DNA"/>
</dbReference>
<dbReference type="PROSITE" id="PS51257">
    <property type="entry name" value="PROKAR_LIPOPROTEIN"/>
    <property type="match status" value="1"/>
</dbReference>
<evidence type="ECO:0008006" key="4">
    <source>
        <dbReference type="Google" id="ProtNLM"/>
    </source>
</evidence>